<evidence type="ECO:0000313" key="1">
    <source>
        <dbReference type="EMBL" id="SMG37783.1"/>
    </source>
</evidence>
<dbReference type="Proteomes" id="UP000193804">
    <property type="component" value="Unassembled WGS sequence"/>
</dbReference>
<evidence type="ECO:0008006" key="3">
    <source>
        <dbReference type="Google" id="ProtNLM"/>
    </source>
</evidence>
<dbReference type="RefSeq" id="WP_085517627.1">
    <property type="nucleotide sequence ID" value="NZ_FXAW01000005.1"/>
</dbReference>
<evidence type="ECO:0000313" key="2">
    <source>
        <dbReference type="Proteomes" id="UP000193804"/>
    </source>
</evidence>
<accession>A0A1X7KAA7</accession>
<dbReference type="OrthoDB" id="7548156at2"/>
<dbReference type="EMBL" id="FXAW01000005">
    <property type="protein sequence ID" value="SMG37783.1"/>
    <property type="molecule type" value="Genomic_DNA"/>
</dbReference>
<dbReference type="AlphaFoldDB" id="A0A1X7KAA7"/>
<proteinExistence type="predicted"/>
<gene>
    <name evidence="1" type="ORF">SAMN05661096_02479</name>
</gene>
<sequence>MRKFVLILAVIILITSVSGYFYFDKKFTPPENNLEVSEDQDTLDIQWVSNEDTEFAALLVPVNIEGVPNTFYLQFDLGAHSTLFHEKALSSISEKYPFFDSSSFDNNNPFRFNLGMVSVSIPKVRRLNYGQEINWKGSDVNIIGTLGADILEHKVVLMDFKKNCIGLRNTFPTEIPMESIQDFEFTKRKVMLQGQINSERTKFFYDSGSSAFELITDKDQWENLALFGAVEKVYQANSWGSKLDVHNIASDAVITFGLQEIPLSKVTYIEGTSLIQNVLMYFSGMGGMIGNKLFIGKVLILDAKNQKFAVL</sequence>
<name>A0A1X7KAA7_9BACT</name>
<protein>
    <recommendedName>
        <fullName evidence="3">Aspartyl protease</fullName>
    </recommendedName>
</protein>
<dbReference type="STRING" id="1028.SAMN05661096_02479"/>
<keyword evidence="2" id="KW-1185">Reference proteome</keyword>
<reference evidence="2" key="1">
    <citation type="submission" date="2017-04" db="EMBL/GenBank/DDBJ databases">
        <authorList>
            <person name="Varghese N."/>
            <person name="Submissions S."/>
        </authorList>
    </citation>
    <scope>NUCLEOTIDE SEQUENCE [LARGE SCALE GENOMIC DNA]</scope>
    <source>
        <strain evidence="2">DSM 4125</strain>
    </source>
</reference>
<organism evidence="1 2">
    <name type="scientific">Marivirga sericea</name>
    <dbReference type="NCBI Taxonomy" id="1028"/>
    <lineage>
        <taxon>Bacteria</taxon>
        <taxon>Pseudomonadati</taxon>
        <taxon>Bacteroidota</taxon>
        <taxon>Cytophagia</taxon>
        <taxon>Cytophagales</taxon>
        <taxon>Marivirgaceae</taxon>
        <taxon>Marivirga</taxon>
    </lineage>
</organism>